<keyword evidence="10 13" id="KW-0472">Membrane</keyword>
<dbReference type="EMBL" id="FNBW01000010">
    <property type="protein sequence ID" value="SDG10541.1"/>
    <property type="molecule type" value="Genomic_DNA"/>
</dbReference>
<evidence type="ECO:0000256" key="6">
    <source>
        <dbReference type="ARBA" id="ARBA00022692"/>
    </source>
</evidence>
<name>A0A8G2BL38_9PROT</name>
<comment type="cofactor">
    <cofactor evidence="12">
        <name>heme</name>
        <dbReference type="ChEBI" id="CHEBI:30413"/>
    </cofactor>
    <text evidence="12">The heme is bound between the two transmembrane subunits.</text>
</comment>
<keyword evidence="15" id="KW-1185">Reference proteome</keyword>
<dbReference type="NCBIfam" id="TIGR02970">
    <property type="entry name" value="succ_dehyd_cytB"/>
    <property type="match status" value="1"/>
</dbReference>
<evidence type="ECO:0000256" key="4">
    <source>
        <dbReference type="ARBA" id="ARBA00020076"/>
    </source>
</evidence>
<evidence type="ECO:0000256" key="11">
    <source>
        <dbReference type="ARBA" id="ARBA00025912"/>
    </source>
</evidence>
<keyword evidence="9 12" id="KW-0408">Iron</keyword>
<feature type="transmembrane region" description="Helical" evidence="13">
    <location>
        <begin position="107"/>
        <end position="126"/>
    </location>
</feature>
<comment type="function">
    <text evidence="1">Membrane-anchoring subunit of succinate dehydrogenase (SDH).</text>
</comment>
<evidence type="ECO:0000256" key="5">
    <source>
        <dbReference type="ARBA" id="ARBA00022617"/>
    </source>
</evidence>
<dbReference type="GO" id="GO:0046872">
    <property type="term" value="F:metal ion binding"/>
    <property type="evidence" value="ECO:0007669"/>
    <property type="project" value="UniProtKB-KW"/>
</dbReference>
<dbReference type="InterPro" id="IPR000701">
    <property type="entry name" value="SuccDH_FuR_B_TM-su"/>
</dbReference>
<comment type="subunit">
    <text evidence="11">Part of an enzyme complex containing four subunits: a flavoprotein, an iron-sulfur protein, plus two membrane-anchoring proteins, SdhC and SdhD. The complex can form homotrimers.</text>
</comment>
<evidence type="ECO:0000256" key="9">
    <source>
        <dbReference type="ARBA" id="ARBA00023004"/>
    </source>
</evidence>
<dbReference type="PANTHER" id="PTHR10978:SF5">
    <property type="entry name" value="SUCCINATE DEHYDROGENASE CYTOCHROME B560 SUBUNIT, MITOCHONDRIAL"/>
    <property type="match status" value="1"/>
</dbReference>
<evidence type="ECO:0000256" key="10">
    <source>
        <dbReference type="ARBA" id="ARBA00023136"/>
    </source>
</evidence>
<gene>
    <name evidence="14" type="ORF">SAMN05660686_03386</name>
</gene>
<evidence type="ECO:0000256" key="3">
    <source>
        <dbReference type="ARBA" id="ARBA00007244"/>
    </source>
</evidence>
<protein>
    <recommendedName>
        <fullName evidence="4">Succinate dehydrogenase cytochrome b556 subunit</fullName>
    </recommendedName>
</protein>
<evidence type="ECO:0000256" key="2">
    <source>
        <dbReference type="ARBA" id="ARBA00004141"/>
    </source>
</evidence>
<dbReference type="CDD" id="cd03499">
    <property type="entry name" value="SQR_TypeC_SdhC"/>
    <property type="match status" value="1"/>
</dbReference>
<dbReference type="Pfam" id="PF01127">
    <property type="entry name" value="Sdh_cyt"/>
    <property type="match status" value="1"/>
</dbReference>
<comment type="caution">
    <text evidence="14">The sequence shown here is derived from an EMBL/GenBank/DDBJ whole genome shotgun (WGS) entry which is preliminary data.</text>
</comment>
<evidence type="ECO:0000256" key="8">
    <source>
        <dbReference type="ARBA" id="ARBA00022989"/>
    </source>
</evidence>
<feature type="transmembrane region" description="Helical" evidence="13">
    <location>
        <begin position="29"/>
        <end position="50"/>
    </location>
</feature>
<dbReference type="GO" id="GO:0016020">
    <property type="term" value="C:membrane"/>
    <property type="evidence" value="ECO:0007669"/>
    <property type="project" value="UniProtKB-SubCell"/>
</dbReference>
<sequence>MSAHNRPLSPHLQVYKPQLTSVMSICHRATGIALAAGVLLLVWWVVAAAAGPEAFATAHGFLGSWFGMLILFGFTGALMYHLCNGIRHLFWDAGYGFELETAYKSGWMTLGAAAVLTVVAWIIVAAG</sequence>
<keyword evidence="8 13" id="KW-1133">Transmembrane helix</keyword>
<dbReference type="Gene3D" id="1.20.1300.10">
    <property type="entry name" value="Fumarate reductase/succinate dehydrogenase, transmembrane subunit"/>
    <property type="match status" value="1"/>
</dbReference>
<proteinExistence type="inferred from homology"/>
<dbReference type="PIRSF" id="PIRSF000178">
    <property type="entry name" value="SDH_cyt_b560"/>
    <property type="match status" value="1"/>
</dbReference>
<dbReference type="RefSeq" id="WP_028796038.1">
    <property type="nucleotide sequence ID" value="NZ_FNBW01000010.1"/>
</dbReference>
<dbReference type="OrthoDB" id="9799441at2"/>
<feature type="binding site" description="axial binding residue" evidence="12">
    <location>
        <position position="81"/>
    </location>
    <ligand>
        <name>heme</name>
        <dbReference type="ChEBI" id="CHEBI:30413"/>
        <note>ligand shared with second transmembrane subunit</note>
    </ligand>
    <ligandPart>
        <name>Fe</name>
        <dbReference type="ChEBI" id="CHEBI:18248"/>
    </ligandPart>
</feature>
<evidence type="ECO:0000313" key="15">
    <source>
        <dbReference type="Proteomes" id="UP000198615"/>
    </source>
</evidence>
<dbReference type="Proteomes" id="UP000198615">
    <property type="component" value="Unassembled WGS sequence"/>
</dbReference>
<organism evidence="14 15">
    <name type="scientific">Thalassobaculum litoreum DSM 18839</name>
    <dbReference type="NCBI Taxonomy" id="1123362"/>
    <lineage>
        <taxon>Bacteria</taxon>
        <taxon>Pseudomonadati</taxon>
        <taxon>Pseudomonadota</taxon>
        <taxon>Alphaproteobacteria</taxon>
        <taxon>Rhodospirillales</taxon>
        <taxon>Thalassobaculaceae</taxon>
        <taxon>Thalassobaculum</taxon>
    </lineage>
</organism>
<evidence type="ECO:0000256" key="7">
    <source>
        <dbReference type="ARBA" id="ARBA00022723"/>
    </source>
</evidence>
<dbReference type="SUPFAM" id="SSF81343">
    <property type="entry name" value="Fumarate reductase respiratory complex transmembrane subunits"/>
    <property type="match status" value="1"/>
</dbReference>
<comment type="similarity">
    <text evidence="3">Belongs to the cytochrome b560 family.</text>
</comment>
<evidence type="ECO:0000256" key="1">
    <source>
        <dbReference type="ARBA" id="ARBA00004050"/>
    </source>
</evidence>
<evidence type="ECO:0000313" key="14">
    <source>
        <dbReference type="EMBL" id="SDG10541.1"/>
    </source>
</evidence>
<dbReference type="PROSITE" id="PS01000">
    <property type="entry name" value="SDH_CYT_1"/>
    <property type="match status" value="1"/>
</dbReference>
<dbReference type="AlphaFoldDB" id="A0A8G2BL38"/>
<dbReference type="GO" id="GO:0006099">
    <property type="term" value="P:tricarboxylic acid cycle"/>
    <property type="evidence" value="ECO:0007669"/>
    <property type="project" value="InterPro"/>
</dbReference>
<dbReference type="GO" id="GO:0009055">
    <property type="term" value="F:electron transfer activity"/>
    <property type="evidence" value="ECO:0007669"/>
    <property type="project" value="InterPro"/>
</dbReference>
<keyword evidence="6 13" id="KW-0812">Transmembrane</keyword>
<accession>A0A8G2BL38</accession>
<feature type="transmembrane region" description="Helical" evidence="13">
    <location>
        <begin position="62"/>
        <end position="82"/>
    </location>
</feature>
<comment type="subcellular location">
    <subcellularLocation>
        <location evidence="2">Membrane</location>
        <topology evidence="2">Multi-pass membrane protein</topology>
    </subcellularLocation>
</comment>
<keyword evidence="5 12" id="KW-0349">Heme</keyword>
<dbReference type="PROSITE" id="PS01001">
    <property type="entry name" value="SDH_CYT_2"/>
    <property type="match status" value="1"/>
</dbReference>
<reference evidence="14 15" key="1">
    <citation type="submission" date="2016-10" db="EMBL/GenBank/DDBJ databases">
        <authorList>
            <person name="Varghese N."/>
            <person name="Submissions S."/>
        </authorList>
    </citation>
    <scope>NUCLEOTIDE SEQUENCE [LARGE SCALE GENOMIC DNA]</scope>
    <source>
        <strain evidence="14 15">DSM 18839</strain>
    </source>
</reference>
<dbReference type="InterPro" id="IPR014314">
    <property type="entry name" value="Succ_DH_cytb556"/>
</dbReference>
<dbReference type="InterPro" id="IPR018495">
    <property type="entry name" value="Succ_DH_cyt_bsu_CS"/>
</dbReference>
<dbReference type="PANTHER" id="PTHR10978">
    <property type="entry name" value="SUCCINATE DEHYDROGENASE CYTOCHROME B560 SUBUNIT"/>
    <property type="match status" value="1"/>
</dbReference>
<evidence type="ECO:0000256" key="13">
    <source>
        <dbReference type="SAM" id="Phobius"/>
    </source>
</evidence>
<evidence type="ECO:0000256" key="12">
    <source>
        <dbReference type="PIRSR" id="PIRSR000178-1"/>
    </source>
</evidence>
<dbReference type="InterPro" id="IPR034804">
    <property type="entry name" value="SQR/QFR_C/D"/>
</dbReference>
<keyword evidence="7 12" id="KW-0479">Metal-binding</keyword>